<sequence length="93" mass="10985">YVIVQPDRIFDLAGKKFKLGKSDQMEFVDVAKELGRSIDLSYYFENTITRLCTQFIICDKRHKLPSTDKIMQLTNFNKKYKQINIYAQNKAKK</sequence>
<evidence type="ECO:0000313" key="1">
    <source>
        <dbReference type="EMBL" id="CAG8760928.1"/>
    </source>
</evidence>
<gene>
    <name evidence="1" type="ORF">DHETER_LOCUS15254</name>
</gene>
<keyword evidence="2" id="KW-1185">Reference proteome</keyword>
<name>A0ACA9QPK0_9GLOM</name>
<evidence type="ECO:0000313" key="2">
    <source>
        <dbReference type="Proteomes" id="UP000789702"/>
    </source>
</evidence>
<comment type="caution">
    <text evidence="1">The sequence shown here is derived from an EMBL/GenBank/DDBJ whole genome shotgun (WGS) entry which is preliminary data.</text>
</comment>
<dbReference type="Proteomes" id="UP000789702">
    <property type="component" value="Unassembled WGS sequence"/>
</dbReference>
<proteinExistence type="predicted"/>
<accession>A0ACA9QPK0</accession>
<protein>
    <submittedName>
        <fullName evidence="1">13526_t:CDS:1</fullName>
    </submittedName>
</protein>
<reference evidence="1" key="1">
    <citation type="submission" date="2021-06" db="EMBL/GenBank/DDBJ databases">
        <authorList>
            <person name="Kallberg Y."/>
            <person name="Tangrot J."/>
            <person name="Rosling A."/>
        </authorList>
    </citation>
    <scope>NUCLEOTIDE SEQUENCE</scope>
    <source>
        <strain evidence="1">IL203A</strain>
    </source>
</reference>
<organism evidence="1 2">
    <name type="scientific">Dentiscutata heterogama</name>
    <dbReference type="NCBI Taxonomy" id="1316150"/>
    <lineage>
        <taxon>Eukaryota</taxon>
        <taxon>Fungi</taxon>
        <taxon>Fungi incertae sedis</taxon>
        <taxon>Mucoromycota</taxon>
        <taxon>Glomeromycotina</taxon>
        <taxon>Glomeromycetes</taxon>
        <taxon>Diversisporales</taxon>
        <taxon>Gigasporaceae</taxon>
        <taxon>Dentiscutata</taxon>
    </lineage>
</organism>
<dbReference type="EMBL" id="CAJVPU010051238">
    <property type="protein sequence ID" value="CAG8760928.1"/>
    <property type="molecule type" value="Genomic_DNA"/>
</dbReference>
<feature type="non-terminal residue" evidence="1">
    <location>
        <position position="1"/>
    </location>
</feature>